<evidence type="ECO:0000256" key="13">
    <source>
        <dbReference type="ARBA" id="ARBA00023145"/>
    </source>
</evidence>
<reference evidence="18" key="3">
    <citation type="submission" date="2011-03" db="EMBL/GenBank/DDBJ databases">
        <title>Annotation of Magnaporthe poae ATCC 64411.</title>
        <authorList>
            <person name="Ma L.-J."/>
            <person name="Dead R."/>
            <person name="Young S.K."/>
            <person name="Zeng Q."/>
            <person name="Gargeya S."/>
            <person name="Fitzgerald M."/>
            <person name="Haas B."/>
            <person name="Abouelleil A."/>
            <person name="Alvarado L."/>
            <person name="Arachchi H.M."/>
            <person name="Berlin A."/>
            <person name="Brown A."/>
            <person name="Chapman S.B."/>
            <person name="Chen Z."/>
            <person name="Dunbar C."/>
            <person name="Freedman E."/>
            <person name="Gearin G."/>
            <person name="Gellesch M."/>
            <person name="Goldberg J."/>
            <person name="Griggs A."/>
            <person name="Gujja S."/>
            <person name="Heiman D."/>
            <person name="Howarth C."/>
            <person name="Larson L."/>
            <person name="Lui A."/>
            <person name="MacDonald P.J.P."/>
            <person name="Mehta T."/>
            <person name="Montmayeur A."/>
            <person name="Murphy C."/>
            <person name="Neiman D."/>
            <person name="Pearson M."/>
            <person name="Priest M."/>
            <person name="Roberts A."/>
            <person name="Saif S."/>
            <person name="Shea T."/>
            <person name="Shenoy N."/>
            <person name="Sisk P."/>
            <person name="Stolte C."/>
            <person name="Sykes S."/>
            <person name="Yandava C."/>
            <person name="Wortman J."/>
            <person name="Nusbaum C."/>
            <person name="Birren B."/>
        </authorList>
    </citation>
    <scope>NUCLEOTIDE SEQUENCE</scope>
    <source>
        <strain evidence="18">ATCC 64411</strain>
    </source>
</reference>
<feature type="chain" id="PRO_5009385512" description="tripeptidyl-peptidase II" evidence="16">
    <location>
        <begin position="24"/>
        <end position="615"/>
    </location>
</feature>
<protein>
    <recommendedName>
        <fullName evidence="4">tripeptidyl-peptidase II</fullName>
        <ecNumber evidence="4">3.4.14.10</ecNumber>
    </recommendedName>
</protein>
<keyword evidence="12" id="KW-0843">Virulence</keyword>
<dbReference type="OMA" id="KATCDLF"/>
<dbReference type="GO" id="GO:0046872">
    <property type="term" value="F:metal ion binding"/>
    <property type="evidence" value="ECO:0007669"/>
    <property type="project" value="UniProtKB-UniRule"/>
</dbReference>
<gene>
    <name evidence="18" type="ORF">MAPG_05533</name>
</gene>
<keyword evidence="8 16" id="KW-0732">Signal</keyword>
<dbReference type="SUPFAM" id="SSF54897">
    <property type="entry name" value="Protease propeptides/inhibitors"/>
    <property type="match status" value="1"/>
</dbReference>
<dbReference type="CDD" id="cd04056">
    <property type="entry name" value="Peptidases_S53"/>
    <property type="match status" value="1"/>
</dbReference>
<evidence type="ECO:0000256" key="1">
    <source>
        <dbReference type="ARBA" id="ARBA00001910"/>
    </source>
</evidence>
<feature type="active site" description="Charge relay system" evidence="15">
    <location>
        <position position="510"/>
    </location>
</feature>
<dbReference type="GO" id="GO:0006508">
    <property type="term" value="P:proteolysis"/>
    <property type="evidence" value="ECO:0007669"/>
    <property type="project" value="UniProtKB-KW"/>
</dbReference>
<keyword evidence="9 15" id="KW-0378">Hydrolase</keyword>
<comment type="cofactor">
    <cofactor evidence="15">
        <name>Ca(2+)</name>
        <dbReference type="ChEBI" id="CHEBI:29108"/>
    </cofactor>
    <text evidence="15">Binds 1 Ca(2+) ion per subunit.</text>
</comment>
<dbReference type="EC" id="3.4.14.10" evidence="4"/>
<dbReference type="Pfam" id="PF09286">
    <property type="entry name" value="Pro-kuma_activ"/>
    <property type="match status" value="1"/>
</dbReference>
<dbReference type="InterPro" id="IPR036852">
    <property type="entry name" value="Peptidase_S8/S53_dom_sf"/>
</dbReference>
<dbReference type="Gene3D" id="3.40.50.200">
    <property type="entry name" value="Peptidase S8/S53 domain"/>
    <property type="match status" value="1"/>
</dbReference>
<feature type="domain" description="Peptidase S53" evidence="17">
    <location>
        <begin position="216"/>
        <end position="603"/>
    </location>
</feature>
<dbReference type="Proteomes" id="UP000011715">
    <property type="component" value="Unassembled WGS sequence"/>
</dbReference>
<feature type="binding site" evidence="15">
    <location>
        <position position="553"/>
    </location>
    <ligand>
        <name>Ca(2+)</name>
        <dbReference type="ChEBI" id="CHEBI:29108"/>
    </ligand>
</feature>
<evidence type="ECO:0000256" key="9">
    <source>
        <dbReference type="ARBA" id="ARBA00022801"/>
    </source>
</evidence>
<feature type="binding site" evidence="15">
    <location>
        <position position="583"/>
    </location>
    <ligand>
        <name>Ca(2+)</name>
        <dbReference type="ChEBI" id="CHEBI:29108"/>
    </ligand>
</feature>
<keyword evidence="11 15" id="KW-0106">Calcium</keyword>
<dbReference type="InterPro" id="IPR030400">
    <property type="entry name" value="Sedolisin_dom"/>
</dbReference>
<evidence type="ECO:0000313" key="18">
    <source>
        <dbReference type="EMBL" id="KLU86521.1"/>
    </source>
</evidence>
<keyword evidence="10 15" id="KW-0720">Serine protease</keyword>
<evidence type="ECO:0000256" key="3">
    <source>
        <dbReference type="ARBA" id="ARBA00004239"/>
    </source>
</evidence>
<reference evidence="18" key="2">
    <citation type="submission" date="2010-05" db="EMBL/GenBank/DDBJ databases">
        <title>The Genome Sequence of Magnaporthe poae strain ATCC 64411.</title>
        <authorList>
            <consortium name="The Broad Institute Genome Sequencing Platform"/>
            <consortium name="Broad Institute Genome Sequencing Center for Infectious Disease"/>
            <person name="Ma L.-J."/>
            <person name="Dead R."/>
            <person name="Young S."/>
            <person name="Zeng Q."/>
            <person name="Koehrsen M."/>
            <person name="Alvarado L."/>
            <person name="Berlin A."/>
            <person name="Chapman S.B."/>
            <person name="Chen Z."/>
            <person name="Freedman E."/>
            <person name="Gellesch M."/>
            <person name="Goldberg J."/>
            <person name="Griggs A."/>
            <person name="Gujja S."/>
            <person name="Heilman E.R."/>
            <person name="Heiman D."/>
            <person name="Hepburn T."/>
            <person name="Howarth C."/>
            <person name="Jen D."/>
            <person name="Larson L."/>
            <person name="Mehta T."/>
            <person name="Neiman D."/>
            <person name="Pearson M."/>
            <person name="Roberts A."/>
            <person name="Saif S."/>
            <person name="Shea T."/>
            <person name="Shenoy N."/>
            <person name="Sisk P."/>
            <person name="Stolte C."/>
            <person name="Sykes S."/>
            <person name="Walk T."/>
            <person name="White J."/>
            <person name="Yandava C."/>
            <person name="Haas B."/>
            <person name="Nusbaum C."/>
            <person name="Birren B."/>
        </authorList>
    </citation>
    <scope>NUCLEOTIDE SEQUENCE</scope>
    <source>
        <strain evidence="18">ATCC 64411</strain>
    </source>
</reference>
<feature type="active site" description="Charge relay system" evidence="15">
    <location>
        <position position="292"/>
    </location>
</feature>
<reference evidence="19" key="4">
    <citation type="journal article" date="2015" name="G3 (Bethesda)">
        <title>Genome sequences of three phytopathogenic species of the Magnaporthaceae family of fungi.</title>
        <authorList>
            <person name="Okagaki L.H."/>
            <person name="Nunes C.C."/>
            <person name="Sailsbery J."/>
            <person name="Clay B."/>
            <person name="Brown D."/>
            <person name="John T."/>
            <person name="Oh Y."/>
            <person name="Young N."/>
            <person name="Fitzgerald M."/>
            <person name="Haas B.J."/>
            <person name="Zeng Q."/>
            <person name="Young S."/>
            <person name="Adiconis X."/>
            <person name="Fan L."/>
            <person name="Levin J.Z."/>
            <person name="Mitchell T.K."/>
            <person name="Okubara P.A."/>
            <person name="Farman M.L."/>
            <person name="Kohn L.M."/>
            <person name="Birren B."/>
            <person name="Ma L.-J."/>
            <person name="Dean R.A."/>
        </authorList>
    </citation>
    <scope>NUCLEOTIDE SEQUENCE</scope>
    <source>
        <strain evidence="19">ATCC 64411 / 73-15</strain>
    </source>
</reference>
<dbReference type="GO" id="GO:0004252">
    <property type="term" value="F:serine-type endopeptidase activity"/>
    <property type="evidence" value="ECO:0007669"/>
    <property type="project" value="UniProtKB-UniRule"/>
</dbReference>
<proteinExistence type="predicted"/>
<reference evidence="19" key="5">
    <citation type="submission" date="2015-06" db="UniProtKB">
        <authorList>
            <consortium name="EnsemblFungi"/>
        </authorList>
    </citation>
    <scope>IDENTIFICATION</scope>
    <source>
        <strain evidence="19">ATCC 64411</strain>
    </source>
</reference>
<feature type="active site" description="Charge relay system" evidence="15">
    <location>
        <position position="296"/>
    </location>
</feature>
<evidence type="ECO:0000256" key="6">
    <source>
        <dbReference type="ARBA" id="ARBA00022670"/>
    </source>
</evidence>
<dbReference type="STRING" id="644358.A0A0C4DZM8"/>
<evidence type="ECO:0000256" key="10">
    <source>
        <dbReference type="ARBA" id="ARBA00022825"/>
    </source>
</evidence>
<reference evidence="20" key="1">
    <citation type="submission" date="2010-05" db="EMBL/GenBank/DDBJ databases">
        <title>The genome sequence of Magnaporthe poae strain ATCC 64411.</title>
        <authorList>
            <person name="Ma L.-J."/>
            <person name="Dead R."/>
            <person name="Young S."/>
            <person name="Zeng Q."/>
            <person name="Koehrsen M."/>
            <person name="Alvarado L."/>
            <person name="Berlin A."/>
            <person name="Chapman S.B."/>
            <person name="Chen Z."/>
            <person name="Freedman E."/>
            <person name="Gellesch M."/>
            <person name="Goldberg J."/>
            <person name="Griggs A."/>
            <person name="Gujja S."/>
            <person name="Heilman E.R."/>
            <person name="Heiman D."/>
            <person name="Hepburn T."/>
            <person name="Howarth C."/>
            <person name="Jen D."/>
            <person name="Larson L."/>
            <person name="Mehta T."/>
            <person name="Neiman D."/>
            <person name="Pearson M."/>
            <person name="Roberts A."/>
            <person name="Saif S."/>
            <person name="Shea T."/>
            <person name="Shenoy N."/>
            <person name="Sisk P."/>
            <person name="Stolte C."/>
            <person name="Sykes S."/>
            <person name="Walk T."/>
            <person name="White J."/>
            <person name="Yandava C."/>
            <person name="Haas B."/>
            <person name="Nusbaum C."/>
            <person name="Birren B."/>
        </authorList>
    </citation>
    <scope>NUCLEOTIDE SEQUENCE [LARGE SCALE GENOMIC DNA]</scope>
    <source>
        <strain evidence="20">ATCC 64411 / 73-15</strain>
    </source>
</reference>
<evidence type="ECO:0000256" key="14">
    <source>
        <dbReference type="ARBA" id="ARBA00023180"/>
    </source>
</evidence>
<dbReference type="InterPro" id="IPR015366">
    <property type="entry name" value="S53_propep"/>
</dbReference>
<dbReference type="PROSITE" id="PS51695">
    <property type="entry name" value="SEDOLISIN"/>
    <property type="match status" value="1"/>
</dbReference>
<dbReference type="PANTHER" id="PTHR14218">
    <property type="entry name" value="PROTEASE S8 TRIPEPTIDYL PEPTIDASE I CLN2"/>
    <property type="match status" value="1"/>
</dbReference>
<comment type="catalytic activity">
    <reaction evidence="1">
        <text>Release of an N-terminal tripeptide from a polypeptide.</text>
        <dbReference type="EC" id="3.4.14.10"/>
    </reaction>
</comment>
<keyword evidence="13" id="KW-0865">Zymogen</keyword>
<keyword evidence="6 15" id="KW-0645">Protease</keyword>
<dbReference type="InterPro" id="IPR023828">
    <property type="entry name" value="Peptidase_S8_Ser-AS"/>
</dbReference>
<keyword evidence="7 15" id="KW-0479">Metal-binding</keyword>
<evidence type="ECO:0000256" key="4">
    <source>
        <dbReference type="ARBA" id="ARBA00012462"/>
    </source>
</evidence>
<dbReference type="SUPFAM" id="SSF52743">
    <property type="entry name" value="Subtilisin-like"/>
    <property type="match status" value="1"/>
</dbReference>
<dbReference type="InterPro" id="IPR050819">
    <property type="entry name" value="Tripeptidyl-peptidase_I"/>
</dbReference>
<keyword evidence="14" id="KW-0325">Glycoprotein</keyword>
<dbReference type="CDD" id="cd11377">
    <property type="entry name" value="Pro-peptidase_S53"/>
    <property type="match status" value="1"/>
</dbReference>
<accession>A0A0C4DZM8</accession>
<evidence type="ECO:0000256" key="8">
    <source>
        <dbReference type="ARBA" id="ARBA00022729"/>
    </source>
</evidence>
<dbReference type="EMBL" id="GL876969">
    <property type="protein sequence ID" value="KLU86521.1"/>
    <property type="molecule type" value="Genomic_DNA"/>
</dbReference>
<dbReference type="GO" id="GO:0008240">
    <property type="term" value="F:tripeptidyl-peptidase activity"/>
    <property type="evidence" value="ECO:0007669"/>
    <property type="project" value="UniProtKB-EC"/>
</dbReference>
<keyword evidence="20" id="KW-1185">Reference proteome</keyword>
<feature type="binding site" evidence="15">
    <location>
        <position position="581"/>
    </location>
    <ligand>
        <name>Ca(2+)</name>
        <dbReference type="ChEBI" id="CHEBI:29108"/>
    </ligand>
</feature>
<organism evidence="19 20">
    <name type="scientific">Magnaporthiopsis poae (strain ATCC 64411 / 73-15)</name>
    <name type="common">Kentucky bluegrass fungus</name>
    <name type="synonym">Magnaporthe poae</name>
    <dbReference type="NCBI Taxonomy" id="644358"/>
    <lineage>
        <taxon>Eukaryota</taxon>
        <taxon>Fungi</taxon>
        <taxon>Dikarya</taxon>
        <taxon>Ascomycota</taxon>
        <taxon>Pezizomycotina</taxon>
        <taxon>Sordariomycetes</taxon>
        <taxon>Sordariomycetidae</taxon>
        <taxon>Magnaporthales</taxon>
        <taxon>Magnaporthaceae</taxon>
        <taxon>Magnaporthiopsis</taxon>
    </lineage>
</organism>
<dbReference type="AlphaFoldDB" id="A0A0C4DZM8"/>
<sequence length="615" mass="66674">MFRQLFTYAAVGALLQLLPAARAEDNVVVESLAQMPAGWTKVSDADPAQMIRLRIALRQPNLGLFEQTLYAVSSPSNPRYGKHLKRDELRDMMKPHETSTATVLKWLHDAGIPQTQVEDDNDWVNVVTSVRDASALLSASFAVYAQEETGVKKIRTLEYSVPEHVREHITMVAPVIRFGQAKPLRSLIDRIERAESSIQAADIPSPVLNVTACNQTITPECLRALYKVGSHQAVPTNQSRFGIAGYLEQYARYKMLEEFQSKYAPYTLDSNFSVVSINGGLNDQNSKADSGEANLDIQYGMAMSYKTNIVYYTTAGRGPLVPAPGQSIPKDPNDITNEPYLEFLDFMTKLPDDELPQTLTTSYGEDEQSVPREFAIKVCNMFGALGARGVSVFFSSGDSGPGEGCQTNDGKNTTRFLPAFPAACPYVTAVGGTRYVAPETAGRLSGGGFSDIFARPSYQDAAVTKYLGILGNQWKGLYNPAGRGFPDIAAQAYRYHVMDSDRDQLIGGTSASSPVVAGIFSPLNNARLQAGKPPMGFVNPWLYETGFQGLTDIIYGGSRGCSGGPGNGVKVPYASWNATEGWDPATGLGTPLFDKLLELSSPGVQTAKIGESRSG</sequence>
<evidence type="ECO:0000256" key="12">
    <source>
        <dbReference type="ARBA" id="ARBA00023026"/>
    </source>
</evidence>
<name>A0A0C4DZM8_MAGP6</name>
<dbReference type="eggNOG" id="ENOG502QR6D">
    <property type="taxonomic scope" value="Eukaryota"/>
</dbReference>
<feature type="binding site" evidence="15">
    <location>
        <position position="552"/>
    </location>
    <ligand>
        <name>Ca(2+)</name>
        <dbReference type="ChEBI" id="CHEBI:29108"/>
    </ligand>
</feature>
<evidence type="ECO:0000259" key="17">
    <source>
        <dbReference type="PROSITE" id="PS51695"/>
    </source>
</evidence>
<dbReference type="PANTHER" id="PTHR14218:SF35">
    <property type="entry name" value="PEPTIDASE S53 DOMAIN-CONTAINING PROTEIN"/>
    <property type="match status" value="1"/>
</dbReference>
<dbReference type="SMART" id="SM00944">
    <property type="entry name" value="Pro-kuma_activ"/>
    <property type="match status" value="1"/>
</dbReference>
<evidence type="ECO:0000256" key="5">
    <source>
        <dbReference type="ARBA" id="ARBA00022525"/>
    </source>
</evidence>
<evidence type="ECO:0000256" key="15">
    <source>
        <dbReference type="PROSITE-ProRule" id="PRU01032"/>
    </source>
</evidence>
<comment type="function">
    <text evidence="2">Secreted tripeptidyl-peptidase which degrades proteins at acidic pHs and is involved in virulence.</text>
</comment>
<evidence type="ECO:0000256" key="7">
    <source>
        <dbReference type="ARBA" id="ARBA00022723"/>
    </source>
</evidence>
<dbReference type="EnsemblFungi" id="MAPG_05533T0">
    <property type="protein sequence ID" value="MAPG_05533T0"/>
    <property type="gene ID" value="MAPG_05533"/>
</dbReference>
<dbReference type="OrthoDB" id="409122at2759"/>
<dbReference type="VEuPathDB" id="FungiDB:MAPG_05533"/>
<evidence type="ECO:0000313" key="20">
    <source>
        <dbReference type="Proteomes" id="UP000011715"/>
    </source>
</evidence>
<dbReference type="EMBL" id="ADBL01001319">
    <property type="status" value="NOT_ANNOTATED_CDS"/>
    <property type="molecule type" value="Genomic_DNA"/>
</dbReference>
<evidence type="ECO:0000313" key="19">
    <source>
        <dbReference type="EnsemblFungi" id="MAPG_05533T0"/>
    </source>
</evidence>
<comment type="subcellular location">
    <subcellularLocation>
        <location evidence="3">Secreted</location>
        <location evidence="3">Extracellular space</location>
    </subcellularLocation>
</comment>
<dbReference type="PROSITE" id="PS00138">
    <property type="entry name" value="SUBTILASE_SER"/>
    <property type="match status" value="1"/>
</dbReference>
<evidence type="ECO:0000256" key="2">
    <source>
        <dbReference type="ARBA" id="ARBA00002451"/>
    </source>
</evidence>
<feature type="signal peptide" evidence="16">
    <location>
        <begin position="1"/>
        <end position="23"/>
    </location>
</feature>
<dbReference type="GO" id="GO:0005576">
    <property type="term" value="C:extracellular region"/>
    <property type="evidence" value="ECO:0007669"/>
    <property type="project" value="UniProtKB-SubCell"/>
</dbReference>
<evidence type="ECO:0000256" key="16">
    <source>
        <dbReference type="SAM" id="SignalP"/>
    </source>
</evidence>
<dbReference type="FunFam" id="3.40.50.200:FF:000015">
    <property type="entry name" value="Tripeptidyl peptidase A"/>
    <property type="match status" value="1"/>
</dbReference>
<keyword evidence="5" id="KW-0964">Secreted</keyword>
<evidence type="ECO:0000256" key="11">
    <source>
        <dbReference type="ARBA" id="ARBA00022837"/>
    </source>
</evidence>